<keyword evidence="2" id="KW-1185">Reference proteome</keyword>
<evidence type="ECO:0000313" key="1">
    <source>
        <dbReference type="EMBL" id="PSN68187.1"/>
    </source>
</evidence>
<dbReference type="EMBL" id="KZ678134">
    <property type="protein sequence ID" value="PSN68187.1"/>
    <property type="molecule type" value="Genomic_DNA"/>
</dbReference>
<dbReference type="AlphaFoldDB" id="A0A2T2NRY0"/>
<evidence type="ECO:0000313" key="2">
    <source>
        <dbReference type="Proteomes" id="UP000240883"/>
    </source>
</evidence>
<gene>
    <name evidence="1" type="ORF">BS50DRAFT_665814</name>
</gene>
<protein>
    <submittedName>
        <fullName evidence="1">Uncharacterized protein</fullName>
    </submittedName>
</protein>
<accession>A0A2T2NRY0</accession>
<reference evidence="1 2" key="1">
    <citation type="journal article" date="2018" name="Front. Microbiol.">
        <title>Genome-Wide Analysis of Corynespora cassiicola Leaf Fall Disease Putative Effectors.</title>
        <authorList>
            <person name="Lopez D."/>
            <person name="Ribeiro S."/>
            <person name="Label P."/>
            <person name="Fumanal B."/>
            <person name="Venisse J.S."/>
            <person name="Kohler A."/>
            <person name="de Oliveira R.R."/>
            <person name="Labutti K."/>
            <person name="Lipzen A."/>
            <person name="Lail K."/>
            <person name="Bauer D."/>
            <person name="Ohm R.A."/>
            <person name="Barry K.W."/>
            <person name="Spatafora J."/>
            <person name="Grigoriev I.V."/>
            <person name="Martin F.M."/>
            <person name="Pujade-Renaud V."/>
        </authorList>
    </citation>
    <scope>NUCLEOTIDE SEQUENCE [LARGE SCALE GENOMIC DNA]</scope>
    <source>
        <strain evidence="1 2">Philippines</strain>
    </source>
</reference>
<name>A0A2T2NRY0_CORCC</name>
<dbReference type="SUPFAM" id="SSF53335">
    <property type="entry name" value="S-adenosyl-L-methionine-dependent methyltransferases"/>
    <property type="match status" value="1"/>
</dbReference>
<dbReference type="STRING" id="1448308.A0A2T2NRY0"/>
<dbReference type="Proteomes" id="UP000240883">
    <property type="component" value="Unassembled WGS sequence"/>
</dbReference>
<dbReference type="InterPro" id="IPR029063">
    <property type="entry name" value="SAM-dependent_MTases_sf"/>
</dbReference>
<sequence>MQDITKPWPQEWKGSFDIVHQRQGMAVSPQQKEIVHKLAELVKPGEWIQFVGVINYGSIEKVNGPATSTFQQLIRGVVTHLGCDVKVTDKISEWPEGFGFVNVQSRDIFLECGASNSDLELAKR</sequence>
<dbReference type="OrthoDB" id="184880at2759"/>
<organism evidence="1 2">
    <name type="scientific">Corynespora cassiicola Philippines</name>
    <dbReference type="NCBI Taxonomy" id="1448308"/>
    <lineage>
        <taxon>Eukaryota</taxon>
        <taxon>Fungi</taxon>
        <taxon>Dikarya</taxon>
        <taxon>Ascomycota</taxon>
        <taxon>Pezizomycotina</taxon>
        <taxon>Dothideomycetes</taxon>
        <taxon>Pleosporomycetidae</taxon>
        <taxon>Pleosporales</taxon>
        <taxon>Corynesporascaceae</taxon>
        <taxon>Corynespora</taxon>
    </lineage>
</organism>
<proteinExistence type="predicted"/>